<proteinExistence type="predicted"/>
<keyword evidence="2" id="KW-1185">Reference proteome</keyword>
<gene>
    <name evidence="1" type="ORF">Fot_29730</name>
</gene>
<dbReference type="EMBL" id="JBFOLJ010000008">
    <property type="protein sequence ID" value="KAL2515759.1"/>
    <property type="molecule type" value="Genomic_DNA"/>
</dbReference>
<evidence type="ECO:0000313" key="1">
    <source>
        <dbReference type="EMBL" id="KAL2515759.1"/>
    </source>
</evidence>
<reference evidence="2" key="1">
    <citation type="submission" date="2024-07" db="EMBL/GenBank/DDBJ databases">
        <title>Two chromosome-level genome assemblies of Korean endemic species Abeliophyllum distichum and Forsythia ovata (Oleaceae).</title>
        <authorList>
            <person name="Jang H."/>
        </authorList>
    </citation>
    <scope>NUCLEOTIDE SEQUENCE [LARGE SCALE GENOMIC DNA]</scope>
</reference>
<name>A0ABD1TSQ4_9LAMI</name>
<protein>
    <submittedName>
        <fullName evidence="1">Uncharacterized protein</fullName>
    </submittedName>
</protein>
<evidence type="ECO:0000313" key="2">
    <source>
        <dbReference type="Proteomes" id="UP001604277"/>
    </source>
</evidence>
<sequence>MSWRTLSSFHGFGLLGLDLENVTKASRMVMSRDKVALLNHMKRGNHEKFFGDAIGVWEIADLEMWGHVHVNYVSNNNIHYQIPSRSEFYSSLVVKRRVKMTNGRFNLGDVFGIESDKNKENGRNRLWPPCN</sequence>
<comment type="caution">
    <text evidence="1">The sequence shown here is derived from an EMBL/GenBank/DDBJ whole genome shotgun (WGS) entry which is preliminary data.</text>
</comment>
<dbReference type="AlphaFoldDB" id="A0ABD1TSQ4"/>
<organism evidence="1 2">
    <name type="scientific">Forsythia ovata</name>
    <dbReference type="NCBI Taxonomy" id="205694"/>
    <lineage>
        <taxon>Eukaryota</taxon>
        <taxon>Viridiplantae</taxon>
        <taxon>Streptophyta</taxon>
        <taxon>Embryophyta</taxon>
        <taxon>Tracheophyta</taxon>
        <taxon>Spermatophyta</taxon>
        <taxon>Magnoliopsida</taxon>
        <taxon>eudicotyledons</taxon>
        <taxon>Gunneridae</taxon>
        <taxon>Pentapetalae</taxon>
        <taxon>asterids</taxon>
        <taxon>lamiids</taxon>
        <taxon>Lamiales</taxon>
        <taxon>Oleaceae</taxon>
        <taxon>Forsythieae</taxon>
        <taxon>Forsythia</taxon>
    </lineage>
</organism>
<dbReference type="Proteomes" id="UP001604277">
    <property type="component" value="Unassembled WGS sequence"/>
</dbReference>
<accession>A0ABD1TSQ4</accession>